<evidence type="ECO:0008006" key="6">
    <source>
        <dbReference type="Google" id="ProtNLM"/>
    </source>
</evidence>
<proteinExistence type="predicted"/>
<dbReference type="RefSeq" id="XP_002898551.1">
    <property type="nucleotide sequence ID" value="XM_002898505.1"/>
</dbReference>
<dbReference type="Proteomes" id="UP000006643">
    <property type="component" value="Unassembled WGS sequence"/>
</dbReference>
<dbReference type="NCBIfam" id="TIGR00756">
    <property type="entry name" value="PPR"/>
    <property type="match status" value="5"/>
</dbReference>
<reference evidence="5" key="1">
    <citation type="journal article" date="2009" name="Nature">
        <title>Genome sequence and analysis of the Irish potato famine pathogen Phytophthora infestans.</title>
        <authorList>
            <consortium name="The Broad Institute Genome Sequencing Platform"/>
            <person name="Haas B.J."/>
            <person name="Kamoun S."/>
            <person name="Zody M.C."/>
            <person name="Jiang R.H."/>
            <person name="Handsaker R.E."/>
            <person name="Cano L.M."/>
            <person name="Grabherr M."/>
            <person name="Kodira C.D."/>
            <person name="Raffaele S."/>
            <person name="Torto-Alalibo T."/>
            <person name="Bozkurt T.O."/>
            <person name="Ah-Fong A.M."/>
            <person name="Alvarado L."/>
            <person name="Anderson V.L."/>
            <person name="Armstrong M.R."/>
            <person name="Avrova A."/>
            <person name="Baxter L."/>
            <person name="Beynon J."/>
            <person name="Boevink P.C."/>
            <person name="Bollmann S.R."/>
            <person name="Bos J.I."/>
            <person name="Bulone V."/>
            <person name="Cai G."/>
            <person name="Cakir C."/>
            <person name="Carrington J.C."/>
            <person name="Chawner M."/>
            <person name="Conti L."/>
            <person name="Costanzo S."/>
            <person name="Ewan R."/>
            <person name="Fahlgren N."/>
            <person name="Fischbach M.A."/>
            <person name="Fugelstad J."/>
            <person name="Gilroy E.M."/>
            <person name="Gnerre S."/>
            <person name="Green P.J."/>
            <person name="Grenville-Briggs L.J."/>
            <person name="Griffith J."/>
            <person name="Grunwald N.J."/>
            <person name="Horn K."/>
            <person name="Horner N.R."/>
            <person name="Hu C.H."/>
            <person name="Huitema E."/>
            <person name="Jeong D.H."/>
            <person name="Jones A.M."/>
            <person name="Jones J.D."/>
            <person name="Jones R.W."/>
            <person name="Karlsson E.K."/>
            <person name="Kunjeti S.G."/>
            <person name="Lamour K."/>
            <person name="Liu Z."/>
            <person name="Ma L."/>
            <person name="Maclean D."/>
            <person name="Chibucos M.C."/>
            <person name="McDonald H."/>
            <person name="McWalters J."/>
            <person name="Meijer H.J."/>
            <person name="Morgan W."/>
            <person name="Morris P.F."/>
            <person name="Munro C.A."/>
            <person name="O'Neill K."/>
            <person name="Ospina-Giraldo M."/>
            <person name="Pinzon A."/>
            <person name="Pritchard L."/>
            <person name="Ramsahoye B."/>
            <person name="Ren Q."/>
            <person name="Restrepo S."/>
            <person name="Roy S."/>
            <person name="Sadanandom A."/>
            <person name="Savidor A."/>
            <person name="Schornack S."/>
            <person name="Schwartz D.C."/>
            <person name="Schumann U.D."/>
            <person name="Schwessinger B."/>
            <person name="Seyer L."/>
            <person name="Sharpe T."/>
            <person name="Silvar C."/>
            <person name="Song J."/>
            <person name="Studholme D.J."/>
            <person name="Sykes S."/>
            <person name="Thines M."/>
            <person name="van de Vondervoort P.J."/>
            <person name="Phuntumart V."/>
            <person name="Wawra S."/>
            <person name="Weide R."/>
            <person name="Win J."/>
            <person name="Young C."/>
            <person name="Zhou S."/>
            <person name="Fry W."/>
            <person name="Meyers B.C."/>
            <person name="van West P."/>
            <person name="Ristaino J."/>
            <person name="Govers F."/>
            <person name="Birch P.R."/>
            <person name="Whisson S.C."/>
            <person name="Judelson H.S."/>
            <person name="Nusbaum C."/>
        </authorList>
    </citation>
    <scope>NUCLEOTIDE SEQUENCE [LARGE SCALE GENOMIC DNA]</scope>
    <source>
        <strain evidence="5">T30-4</strain>
    </source>
</reference>
<dbReference type="PANTHER" id="PTHR47942:SF63">
    <property type="entry name" value="PENTATRICOPEPTIDE REPEAT-CONTAINING PROTEIN"/>
    <property type="match status" value="1"/>
</dbReference>
<evidence type="ECO:0000313" key="5">
    <source>
        <dbReference type="Proteomes" id="UP000006643"/>
    </source>
</evidence>
<dbReference type="EMBL" id="DS028153">
    <property type="protein sequence ID" value="EEY63028.1"/>
    <property type="molecule type" value="Genomic_DNA"/>
</dbReference>
<feature type="repeat" description="PPR" evidence="2">
    <location>
        <begin position="304"/>
        <end position="338"/>
    </location>
</feature>
<keyword evidence="5" id="KW-1185">Reference proteome</keyword>
<dbReference type="KEGG" id="pif:PITG_14658"/>
<dbReference type="InterPro" id="IPR011990">
    <property type="entry name" value="TPR-like_helical_dom_sf"/>
</dbReference>
<dbReference type="InterPro" id="IPR051222">
    <property type="entry name" value="PPR/CCM1_RNA-binding"/>
</dbReference>
<dbReference type="Pfam" id="PF13041">
    <property type="entry name" value="PPR_2"/>
    <property type="match status" value="2"/>
</dbReference>
<dbReference type="HOGENOM" id="CLU_010154_0_0_1"/>
<feature type="repeat" description="PPR" evidence="2">
    <location>
        <begin position="409"/>
        <end position="440"/>
    </location>
</feature>
<dbReference type="AlphaFoldDB" id="D0NQT0"/>
<dbReference type="OrthoDB" id="47432at2759"/>
<evidence type="ECO:0000256" key="3">
    <source>
        <dbReference type="SAM" id="MobiDB-lite"/>
    </source>
</evidence>
<feature type="repeat" description="PPR" evidence="2">
    <location>
        <begin position="446"/>
        <end position="480"/>
    </location>
</feature>
<dbReference type="PROSITE" id="PS51375">
    <property type="entry name" value="PPR"/>
    <property type="match status" value="7"/>
</dbReference>
<evidence type="ECO:0000313" key="4">
    <source>
        <dbReference type="EMBL" id="EEY63028.1"/>
    </source>
</evidence>
<protein>
    <recommendedName>
        <fullName evidence="6">Pentacotripeptide-repeat region of PRORP domain-containing protein</fullName>
    </recommendedName>
</protein>
<dbReference type="Pfam" id="PF13812">
    <property type="entry name" value="PPR_3"/>
    <property type="match status" value="1"/>
</dbReference>
<dbReference type="Pfam" id="PF01535">
    <property type="entry name" value="PPR"/>
    <property type="match status" value="2"/>
</dbReference>
<accession>D0NQT0</accession>
<dbReference type="Gene3D" id="1.25.40.10">
    <property type="entry name" value="Tetratricopeptide repeat domain"/>
    <property type="match status" value="4"/>
</dbReference>
<dbReference type="OMA" id="VMRACSK"/>
<dbReference type="InParanoid" id="D0NQT0"/>
<gene>
    <name evidence="4" type="ORF">PITG_14658</name>
</gene>
<feature type="repeat" description="PPR" evidence="2">
    <location>
        <begin position="374"/>
        <end position="408"/>
    </location>
</feature>
<feature type="repeat" description="PPR" evidence="2">
    <location>
        <begin position="339"/>
        <end position="373"/>
    </location>
</feature>
<dbReference type="STRING" id="403677.D0NQT0"/>
<feature type="compositionally biased region" description="Polar residues" evidence="3">
    <location>
        <begin position="67"/>
        <end position="80"/>
    </location>
</feature>
<feature type="repeat" description="PPR" evidence="2">
    <location>
        <begin position="611"/>
        <end position="641"/>
    </location>
</feature>
<dbReference type="InterPro" id="IPR002885">
    <property type="entry name" value="PPR_rpt"/>
</dbReference>
<organism evidence="4 5">
    <name type="scientific">Phytophthora infestans (strain T30-4)</name>
    <name type="common">Potato late blight agent</name>
    <dbReference type="NCBI Taxonomy" id="403677"/>
    <lineage>
        <taxon>Eukaryota</taxon>
        <taxon>Sar</taxon>
        <taxon>Stramenopiles</taxon>
        <taxon>Oomycota</taxon>
        <taxon>Peronosporomycetes</taxon>
        <taxon>Peronosporales</taxon>
        <taxon>Peronosporaceae</taxon>
        <taxon>Phytophthora</taxon>
    </lineage>
</organism>
<dbReference type="PANTHER" id="PTHR47942">
    <property type="entry name" value="TETRATRICOPEPTIDE REPEAT (TPR)-LIKE SUPERFAMILY PROTEIN-RELATED"/>
    <property type="match status" value="1"/>
</dbReference>
<feature type="compositionally biased region" description="Basic residues" evidence="3">
    <location>
        <begin position="793"/>
        <end position="802"/>
    </location>
</feature>
<feature type="region of interest" description="Disordered" evidence="3">
    <location>
        <begin position="793"/>
        <end position="813"/>
    </location>
</feature>
<evidence type="ECO:0000256" key="1">
    <source>
        <dbReference type="ARBA" id="ARBA00022737"/>
    </source>
</evidence>
<sequence>MMSALLRVAARRPLSASLAPATASHLNAVISAHPLTLQYREISQSRVLQKRKGGASAFVVKTSSWNRSKGNKSHNALNTKQKLKKDTAPHRTHLERMRDLKSAQRINERNAKEWAALERNDELNRELDDVFEYLNTSGPMGDYTYEPEPSLEDVDHLDALNKLNSIARADPDIMKEVDETQRAVTGDTVEVEGDGQVQHELGVNDYNFLLRVYAVKGLHKEANALLTRMEKNLEPIAAENTVVAVKPTDSTELELMDALESVPHVVPPNAKSYMLYATALGENGQAAHAVRVIGRMRERGVNPSVAVYNAVMRACSKAGRVPWAYNVMEKMQVAGLVPDRASFTILMNAAIAEGDIDKAFETFHLMRTHVAEPDEVAYTCCIHGCAREGRVERALNLLEDLLECGLTPSLVTYNTLINACAKSHYYAHKAVELYNEMQELYDYTPDLYSYTTVLHACAKHGDFIQAEQIIRHMERHHVPMTEFVYNTLFNVDSYKLSPEALAQVEALRQQDESSHEEVNKAESTALVKTERSMEVYGQEDDKLFADSEESLDFELTPMDLTDFGQFQTLNIKPVSDDVELDARRVHEMHCVFARPEVFMDETFSKFELRPNKFTYRSMMQMYVRAKRTTQAEQLLERVRSEIESGDVEADEVTFGLLVDHYARKRLLRRALTTLEDADALGLQLQEKHLKKIRALTEKYGVFTDLISENPNAVLLASSRYKLMEKGRCVPKCWSTTARSGSAFFFRKASTRQTCMAWGVWWGVRRKELESYQYERVPRQVTFSSRSHRRCADRKWSRRRKDKTNREEKSSASTDAKIELSIAIVPSLESHSPGHGQSSTVSSLDHPFRWRGHLSGSSLGYQYHHLLLVVAGCDQA</sequence>
<dbReference type="VEuPathDB" id="FungiDB:PITG_14658"/>
<dbReference type="GeneID" id="9478912"/>
<feature type="region of interest" description="Disordered" evidence="3">
    <location>
        <begin position="67"/>
        <end position="90"/>
    </location>
</feature>
<name>D0NQT0_PHYIT</name>
<evidence type="ECO:0000256" key="2">
    <source>
        <dbReference type="PROSITE-ProRule" id="PRU00708"/>
    </source>
</evidence>
<dbReference type="eggNOG" id="KOG4197">
    <property type="taxonomic scope" value="Eukaryota"/>
</dbReference>
<feature type="repeat" description="PPR" evidence="2">
    <location>
        <begin position="269"/>
        <end position="303"/>
    </location>
</feature>
<keyword evidence="1" id="KW-0677">Repeat</keyword>